<dbReference type="Pfam" id="PF01713">
    <property type="entry name" value="Smr"/>
    <property type="match status" value="1"/>
</dbReference>
<comment type="caution">
    <text evidence="2">The sequence shown here is derived from an EMBL/GenBank/DDBJ whole genome shotgun (WGS) entry which is preliminary data.</text>
</comment>
<dbReference type="Gene3D" id="3.30.1370.110">
    <property type="match status" value="1"/>
</dbReference>
<accession>X1LWV8</accession>
<name>X1LWV8_9ZZZZ</name>
<sequence length="100" mass="11383">GISKRLTEKDNLYLSKMKTFKNELSLRQFSVEDAKLRLEKYLDDAYLLGISPVYIIHGKGKGILRNEVRKLLDNISYIKSFRSGDVSEGGIGVTVVYLKK</sequence>
<dbReference type="EMBL" id="BARV01001644">
    <property type="protein sequence ID" value="GAH98608.1"/>
    <property type="molecule type" value="Genomic_DNA"/>
</dbReference>
<dbReference type="SMART" id="SM00463">
    <property type="entry name" value="SMR"/>
    <property type="match status" value="1"/>
</dbReference>
<evidence type="ECO:0000259" key="1">
    <source>
        <dbReference type="PROSITE" id="PS50828"/>
    </source>
</evidence>
<dbReference type="InterPro" id="IPR002625">
    <property type="entry name" value="Smr_dom"/>
</dbReference>
<gene>
    <name evidence="2" type="ORF">S06H3_04636</name>
</gene>
<feature type="domain" description="Smr" evidence="1">
    <location>
        <begin position="24"/>
        <end position="99"/>
    </location>
</feature>
<protein>
    <recommendedName>
        <fullName evidence="1">Smr domain-containing protein</fullName>
    </recommendedName>
</protein>
<reference evidence="2" key="1">
    <citation type="journal article" date="2014" name="Front. Microbiol.">
        <title>High frequency of phylogenetically diverse reductive dehalogenase-homologous genes in deep subseafloor sedimentary metagenomes.</title>
        <authorList>
            <person name="Kawai M."/>
            <person name="Futagami T."/>
            <person name="Toyoda A."/>
            <person name="Takaki Y."/>
            <person name="Nishi S."/>
            <person name="Hori S."/>
            <person name="Arai W."/>
            <person name="Tsubouchi T."/>
            <person name="Morono Y."/>
            <person name="Uchiyama I."/>
            <person name="Ito T."/>
            <person name="Fujiyama A."/>
            <person name="Inagaki F."/>
            <person name="Takami H."/>
        </authorList>
    </citation>
    <scope>NUCLEOTIDE SEQUENCE</scope>
    <source>
        <strain evidence="2">Expedition CK06-06</strain>
    </source>
</reference>
<organism evidence="2">
    <name type="scientific">marine sediment metagenome</name>
    <dbReference type="NCBI Taxonomy" id="412755"/>
    <lineage>
        <taxon>unclassified sequences</taxon>
        <taxon>metagenomes</taxon>
        <taxon>ecological metagenomes</taxon>
    </lineage>
</organism>
<dbReference type="SUPFAM" id="SSF160443">
    <property type="entry name" value="SMR domain-like"/>
    <property type="match status" value="1"/>
</dbReference>
<dbReference type="AlphaFoldDB" id="X1LWV8"/>
<dbReference type="InterPro" id="IPR036063">
    <property type="entry name" value="Smr_dom_sf"/>
</dbReference>
<feature type="non-terminal residue" evidence="2">
    <location>
        <position position="1"/>
    </location>
</feature>
<proteinExistence type="predicted"/>
<dbReference type="PROSITE" id="PS50828">
    <property type="entry name" value="SMR"/>
    <property type="match status" value="1"/>
</dbReference>
<evidence type="ECO:0000313" key="2">
    <source>
        <dbReference type="EMBL" id="GAH98608.1"/>
    </source>
</evidence>